<reference evidence="1 2" key="1">
    <citation type="submission" date="2019-01" db="EMBL/GenBank/DDBJ databases">
        <title>Spirosoma flava sp. nov., a propanil-degrading bacterium isolated from herbicide-contaminated soil.</title>
        <authorList>
            <person name="Zhang L."/>
            <person name="Jiang J.-D."/>
        </authorList>
    </citation>
    <scope>NUCLEOTIDE SEQUENCE [LARGE SCALE GENOMIC DNA]</scope>
    <source>
        <strain evidence="1 2">TY50</strain>
    </source>
</reference>
<dbReference type="SUPFAM" id="SSF160104">
    <property type="entry name" value="Acetoacetate decarboxylase-like"/>
    <property type="match status" value="1"/>
</dbReference>
<dbReference type="Gene3D" id="2.40.400.10">
    <property type="entry name" value="Acetoacetate decarboxylase-like"/>
    <property type="match status" value="1"/>
</dbReference>
<protein>
    <recommendedName>
        <fullName evidence="3">Acetoacetate decarboxylase</fullName>
    </recommendedName>
</protein>
<name>A0A4Q2UP15_9BACT</name>
<dbReference type="PANTHER" id="PTHR40518">
    <property type="entry name" value="ACETOACETATE DECARBOXYLASE"/>
    <property type="match status" value="1"/>
</dbReference>
<dbReference type="EMBL" id="SBLB01000001">
    <property type="protein sequence ID" value="RYC71174.1"/>
    <property type="molecule type" value="Genomic_DNA"/>
</dbReference>
<comment type="caution">
    <text evidence="1">The sequence shown here is derived from an EMBL/GenBank/DDBJ whole genome shotgun (WGS) entry which is preliminary data.</text>
</comment>
<evidence type="ECO:0000313" key="1">
    <source>
        <dbReference type="EMBL" id="RYC71174.1"/>
    </source>
</evidence>
<gene>
    <name evidence="1" type="ORF">EQG79_03240</name>
</gene>
<evidence type="ECO:0000313" key="2">
    <source>
        <dbReference type="Proteomes" id="UP000290407"/>
    </source>
</evidence>
<proteinExistence type="predicted"/>
<accession>A0A4Q2UP15</accession>
<dbReference type="Proteomes" id="UP000290407">
    <property type="component" value="Unassembled WGS sequence"/>
</dbReference>
<dbReference type="Pfam" id="PF06314">
    <property type="entry name" value="ADC"/>
    <property type="match status" value="1"/>
</dbReference>
<dbReference type="GO" id="GO:0016829">
    <property type="term" value="F:lyase activity"/>
    <property type="evidence" value="ECO:0007669"/>
    <property type="project" value="InterPro"/>
</dbReference>
<dbReference type="AlphaFoldDB" id="A0A4Q2UP15"/>
<sequence length="230" mass="25527">MLPTPRHQMNAPPPWTLTGYGLILVAHFPEAFVRRHGFLQPYQQVAYRGWLGTVMLVNYQTSNVGPYAELLFIPGLFRFGNTTSFSIAKIYVSTEESVVNGRLNWGIPKERADFAFSEPARGYQQISVSRRGQPFLSVQAKTWGPRFPISTAFVPGFRVVQASFFEASEPAVSGLLLTKPTASGSARLASLTNVTIDSTFFPDLSAIKPIIALSVENFSMQFPHPRQIRG</sequence>
<keyword evidence="2" id="KW-1185">Reference proteome</keyword>
<dbReference type="PANTHER" id="PTHR40518:SF1">
    <property type="entry name" value="ACETOACETATE DECARBOXYLASE"/>
    <property type="match status" value="1"/>
</dbReference>
<dbReference type="InterPro" id="IPR010451">
    <property type="entry name" value="Acetoacetate_decarboxylase"/>
</dbReference>
<evidence type="ECO:0008006" key="3">
    <source>
        <dbReference type="Google" id="ProtNLM"/>
    </source>
</evidence>
<organism evidence="1 2">
    <name type="scientific">Spirosoma sordidisoli</name>
    <dbReference type="NCBI Taxonomy" id="2502893"/>
    <lineage>
        <taxon>Bacteria</taxon>
        <taxon>Pseudomonadati</taxon>
        <taxon>Bacteroidota</taxon>
        <taxon>Cytophagia</taxon>
        <taxon>Cytophagales</taxon>
        <taxon>Cytophagaceae</taxon>
        <taxon>Spirosoma</taxon>
    </lineage>
</organism>
<dbReference type="InterPro" id="IPR023375">
    <property type="entry name" value="ADC_dom_sf"/>
</dbReference>